<dbReference type="OrthoDB" id="9815644at2"/>
<accession>I3CHM8</accession>
<keyword evidence="4" id="KW-1185">Reference proteome</keyword>
<keyword evidence="3" id="KW-0489">Methyltransferase</keyword>
<dbReference type="Pfam" id="PF13489">
    <property type="entry name" value="Methyltransf_23"/>
    <property type="match status" value="1"/>
</dbReference>
<dbReference type="SUPFAM" id="SSF53335">
    <property type="entry name" value="S-adenosyl-L-methionine-dependent methyltransferases"/>
    <property type="match status" value="1"/>
</dbReference>
<evidence type="ECO:0000259" key="2">
    <source>
        <dbReference type="Pfam" id="PF08484"/>
    </source>
</evidence>
<dbReference type="STRING" id="395493.BegalDRAFT_2267"/>
<dbReference type="PANTHER" id="PTHR45036:SF1">
    <property type="entry name" value="METHYLTRANSFERASE LIKE 7A"/>
    <property type="match status" value="1"/>
</dbReference>
<dbReference type="PANTHER" id="PTHR45036">
    <property type="entry name" value="METHYLTRANSFERASE LIKE 7B"/>
    <property type="match status" value="1"/>
</dbReference>
<dbReference type="HOGENOM" id="CLU_038800_1_0_6"/>
<dbReference type="Proteomes" id="UP000005744">
    <property type="component" value="Unassembled WGS sequence"/>
</dbReference>
<dbReference type="GO" id="GO:0008168">
    <property type="term" value="F:methyltransferase activity"/>
    <property type="evidence" value="ECO:0007669"/>
    <property type="project" value="UniProtKB-KW"/>
</dbReference>
<dbReference type="InterPro" id="IPR013691">
    <property type="entry name" value="MeTrfase_14"/>
</dbReference>
<dbReference type="Gene3D" id="3.40.50.150">
    <property type="entry name" value="Vaccinia Virus protein VP39"/>
    <property type="match status" value="1"/>
</dbReference>
<evidence type="ECO:0000313" key="3">
    <source>
        <dbReference type="EMBL" id="EIJ43121.1"/>
    </source>
</evidence>
<dbReference type="Pfam" id="PF08484">
    <property type="entry name" value="Methyltransf_14"/>
    <property type="match status" value="1"/>
</dbReference>
<dbReference type="Gene3D" id="6.20.50.110">
    <property type="entry name" value="Methyltransferase, zinc-binding domain"/>
    <property type="match status" value="1"/>
</dbReference>
<dbReference type="Gene3D" id="3.40.50.720">
    <property type="entry name" value="NAD(P)-binding Rossmann-like Domain"/>
    <property type="match status" value="1"/>
</dbReference>
<dbReference type="GO" id="GO:0032259">
    <property type="term" value="P:methylation"/>
    <property type="evidence" value="ECO:0007669"/>
    <property type="project" value="UniProtKB-KW"/>
</dbReference>
<sequence>MTQHSCRFCGASLHHSFCDLGMSPLSNAYLTTTQLNLMERFYPLHAYVCEKCFLVQLPEFETPEQIFSDYAYFSSYSESWLQHAKKYTDDMCAQFSLTEKSQIIEIASNDGYLLQYFKEKNIPVLGIEPAANVAKVAEQKGIPTLVKFFGTTTAQALKTQGQQADLLLGNNVLAHVPDINDFVAGMQIALKPTGIITMEFPHLLRLMEHNQFDTIYHEHFSYLSIIAVEQIFAKQGLTLFDVQELPTHGGSLRIYARHTTNQQLPIHPSVTALKALEQQAGLDKITTYQTFAEKVRETKRQILHFLIDAKRTKKTIVGYGAPAKGNTLLNYCGIRSDFIDYTVDRSPHKQNHFLPGTHIPIYAPEKIKETRPDYVLILPWNLKTEIIEQMAHIRDWGGQFIIPIPHLTIL</sequence>
<dbReference type="AlphaFoldDB" id="I3CHM8"/>
<dbReference type="InterPro" id="IPR052356">
    <property type="entry name" value="Thiol_S-MT"/>
</dbReference>
<dbReference type="InterPro" id="IPR038576">
    <property type="entry name" value="Methyltransf_Zn-bd_dom_put_sf"/>
</dbReference>
<dbReference type="InterPro" id="IPR029063">
    <property type="entry name" value="SAM-dependent_MTases_sf"/>
</dbReference>
<protein>
    <submittedName>
        <fullName evidence="3">Methyltransferase family protein</fullName>
    </submittedName>
</protein>
<evidence type="ECO:0000313" key="4">
    <source>
        <dbReference type="Proteomes" id="UP000005744"/>
    </source>
</evidence>
<keyword evidence="3" id="KW-0808">Transferase</keyword>
<reference evidence="3 4" key="1">
    <citation type="submission" date="2011-11" db="EMBL/GenBank/DDBJ databases">
        <title>Improved High-Quality Draft sequence of Beggiatoa alba B18lD.</title>
        <authorList>
            <consortium name="US DOE Joint Genome Institute"/>
            <person name="Lucas S."/>
            <person name="Han J."/>
            <person name="Lapidus A."/>
            <person name="Cheng J.-F."/>
            <person name="Goodwin L."/>
            <person name="Pitluck S."/>
            <person name="Peters L."/>
            <person name="Mikhailova N."/>
            <person name="Held B."/>
            <person name="Detter J.C."/>
            <person name="Han C."/>
            <person name="Tapia R."/>
            <person name="Land M."/>
            <person name="Hauser L."/>
            <person name="Kyrpides N."/>
            <person name="Ivanova N."/>
            <person name="Pagani I."/>
            <person name="Samuel K."/>
            <person name="Teske A."/>
            <person name="Mueller J."/>
            <person name="Woyke T."/>
        </authorList>
    </citation>
    <scope>NUCLEOTIDE SEQUENCE [LARGE SCALE GENOMIC DNA]</scope>
    <source>
        <strain evidence="3 4">B18LD</strain>
    </source>
</reference>
<name>I3CHM8_9GAMM</name>
<evidence type="ECO:0000259" key="1">
    <source>
        <dbReference type="Pfam" id="PF08421"/>
    </source>
</evidence>
<dbReference type="Pfam" id="PF08421">
    <property type="entry name" value="Methyltransf_13"/>
    <property type="match status" value="1"/>
</dbReference>
<organism evidence="3 4">
    <name type="scientific">Beggiatoa alba B18LD</name>
    <dbReference type="NCBI Taxonomy" id="395493"/>
    <lineage>
        <taxon>Bacteria</taxon>
        <taxon>Pseudomonadati</taxon>
        <taxon>Pseudomonadota</taxon>
        <taxon>Gammaproteobacteria</taxon>
        <taxon>Thiotrichales</taxon>
        <taxon>Thiotrichaceae</taxon>
        <taxon>Beggiatoa</taxon>
    </lineage>
</organism>
<feature type="domain" description="C-methyltransferase" evidence="2">
    <location>
        <begin position="246"/>
        <end position="405"/>
    </location>
</feature>
<dbReference type="eggNOG" id="COG2227">
    <property type="taxonomic scope" value="Bacteria"/>
</dbReference>
<feature type="domain" description="Methyltransferase putative zinc binding" evidence="1">
    <location>
        <begin position="6"/>
        <end position="67"/>
    </location>
</feature>
<dbReference type="RefSeq" id="WP_002690050.1">
    <property type="nucleotide sequence ID" value="NZ_JH600070.1"/>
</dbReference>
<dbReference type="EMBL" id="JH600070">
    <property type="protein sequence ID" value="EIJ43121.1"/>
    <property type="molecule type" value="Genomic_DNA"/>
</dbReference>
<gene>
    <name evidence="3" type="ORF">BegalDRAFT_2267</name>
</gene>
<dbReference type="Gene3D" id="6.10.250.3100">
    <property type="match status" value="1"/>
</dbReference>
<proteinExistence type="predicted"/>
<dbReference type="InterPro" id="IPR013630">
    <property type="entry name" value="Methyltransf_Zn-bd_dom_put"/>
</dbReference>